<dbReference type="PROSITE" id="PS51318">
    <property type="entry name" value="TAT"/>
    <property type="match status" value="1"/>
</dbReference>
<dbReference type="Pfam" id="PF07501">
    <property type="entry name" value="G5"/>
    <property type="match status" value="1"/>
</dbReference>
<sequence length="410" mass="42641">MNHRSTPAEAAAAVTEPAPPTRRRIAGWPPGRRVLLVGASVTLVVAAIGGGTAAALSKTVTVTVDGQAREVTTLAGSVDGALASAGLSVGEHDVLAPAPGSSIADGAQIVLDRGRLFTVTVDGRDQQIWTTATTVEEALAELGTGLDDASEWTVSADRSRDIPLDGLSLVASPRHAVSLTDGAAAGTEVDTDAATVADLLTEQGIVLGARDTVEPAGDTPLTDDLSVVVIRTDVRTVTEQVPVAQPADEHRPDDTLATGTSVVVEPGAAGVDEVTVEITTVNGVETGRVEVARTPVTPAKASVVHDGTKSSLEWRGSRVFFHDTEFGVNWDGLAYCESTNNPKATYYPSGYPATFGLFQFDLPTWQSVQGSGNPMDASPEEQLMRAKLLYQKRGLEPWLCGYAASSPPPA</sequence>
<feature type="compositionally biased region" description="Low complexity" evidence="4">
    <location>
        <begin position="7"/>
        <end position="16"/>
    </location>
</feature>
<dbReference type="CDD" id="cd13925">
    <property type="entry name" value="RPF"/>
    <property type="match status" value="1"/>
</dbReference>
<dbReference type="Pfam" id="PF03990">
    <property type="entry name" value="DUF348"/>
    <property type="match status" value="3"/>
</dbReference>
<evidence type="ECO:0000256" key="2">
    <source>
        <dbReference type="ARBA" id="ARBA00022729"/>
    </source>
</evidence>
<evidence type="ECO:0000313" key="7">
    <source>
        <dbReference type="EMBL" id="MBM9468643.1"/>
    </source>
</evidence>
<dbReference type="AlphaFoldDB" id="A0A938YFJ1"/>
<dbReference type="InterPro" id="IPR023346">
    <property type="entry name" value="Lysozyme-like_dom_sf"/>
</dbReference>
<dbReference type="SMART" id="SM01208">
    <property type="entry name" value="G5"/>
    <property type="match status" value="1"/>
</dbReference>
<dbReference type="SUPFAM" id="SSF53955">
    <property type="entry name" value="Lysozyme-like"/>
    <property type="match status" value="1"/>
</dbReference>
<dbReference type="InterPro" id="IPR007137">
    <property type="entry name" value="DUF348"/>
</dbReference>
<dbReference type="InterPro" id="IPR011098">
    <property type="entry name" value="G5_dom"/>
</dbReference>
<evidence type="ECO:0000259" key="6">
    <source>
        <dbReference type="PROSITE" id="PS51109"/>
    </source>
</evidence>
<dbReference type="PANTHER" id="PTHR39160:SF4">
    <property type="entry name" value="RESUSCITATION-PROMOTING FACTOR RPFB"/>
    <property type="match status" value="1"/>
</dbReference>
<dbReference type="InterPro" id="IPR051933">
    <property type="entry name" value="Resuscitation_pf_RpfB"/>
</dbReference>
<feature type="transmembrane region" description="Helical" evidence="5">
    <location>
        <begin position="34"/>
        <end position="56"/>
    </location>
</feature>
<dbReference type="EMBL" id="JAERWK010000020">
    <property type="protein sequence ID" value="MBM9468643.1"/>
    <property type="molecule type" value="Genomic_DNA"/>
</dbReference>
<evidence type="ECO:0000313" key="8">
    <source>
        <dbReference type="Proteomes" id="UP000663792"/>
    </source>
</evidence>
<dbReference type="InterPro" id="IPR010618">
    <property type="entry name" value="RPF"/>
</dbReference>
<dbReference type="Gene3D" id="2.20.230.10">
    <property type="entry name" value="Resuscitation-promoting factor rpfb"/>
    <property type="match status" value="1"/>
</dbReference>
<evidence type="ECO:0000256" key="3">
    <source>
        <dbReference type="ARBA" id="ARBA00022801"/>
    </source>
</evidence>
<feature type="domain" description="G5" evidence="6">
    <location>
        <begin position="229"/>
        <end position="310"/>
    </location>
</feature>
<evidence type="ECO:0000256" key="5">
    <source>
        <dbReference type="SAM" id="Phobius"/>
    </source>
</evidence>
<dbReference type="PANTHER" id="PTHR39160">
    <property type="entry name" value="CELL WALL-BINDING PROTEIN YOCH"/>
    <property type="match status" value="1"/>
</dbReference>
<dbReference type="PROSITE" id="PS51109">
    <property type="entry name" value="G5"/>
    <property type="match status" value="1"/>
</dbReference>
<comment type="caution">
    <text evidence="7">The sequence shown here is derived from an EMBL/GenBank/DDBJ whole genome shotgun (WGS) entry which is preliminary data.</text>
</comment>
<gene>
    <name evidence="7" type="ORF">JL106_15275</name>
</gene>
<proteinExistence type="inferred from homology"/>
<evidence type="ECO:0000256" key="4">
    <source>
        <dbReference type="SAM" id="MobiDB-lite"/>
    </source>
</evidence>
<dbReference type="RefSeq" id="WP_205261592.1">
    <property type="nucleotide sequence ID" value="NZ_JAERWK010000020.1"/>
</dbReference>
<dbReference type="InterPro" id="IPR006311">
    <property type="entry name" value="TAT_signal"/>
</dbReference>
<dbReference type="Proteomes" id="UP000663792">
    <property type="component" value="Unassembled WGS sequence"/>
</dbReference>
<accession>A0A938YFJ1</accession>
<keyword evidence="2" id="KW-0732">Signal</keyword>
<organism evidence="7 8">
    <name type="scientific">Nakamurella leprariae</name>
    <dbReference type="NCBI Taxonomy" id="2803911"/>
    <lineage>
        <taxon>Bacteria</taxon>
        <taxon>Bacillati</taxon>
        <taxon>Actinomycetota</taxon>
        <taxon>Actinomycetes</taxon>
        <taxon>Nakamurellales</taxon>
        <taxon>Nakamurellaceae</taxon>
        <taxon>Nakamurella</taxon>
    </lineage>
</organism>
<comment type="similarity">
    <text evidence="1">Belongs to the transglycosylase family. Rpf subfamily.</text>
</comment>
<keyword evidence="8" id="KW-1185">Reference proteome</keyword>
<dbReference type="GO" id="GO:0016787">
    <property type="term" value="F:hydrolase activity"/>
    <property type="evidence" value="ECO:0007669"/>
    <property type="project" value="UniProtKB-KW"/>
</dbReference>
<evidence type="ECO:0000256" key="1">
    <source>
        <dbReference type="ARBA" id="ARBA00010830"/>
    </source>
</evidence>
<reference evidence="7" key="1">
    <citation type="submission" date="2021-01" db="EMBL/GenBank/DDBJ databases">
        <title>YIM 132084 draft genome.</title>
        <authorList>
            <person name="An D."/>
        </authorList>
    </citation>
    <scope>NUCLEOTIDE SEQUENCE</scope>
    <source>
        <strain evidence="7">YIM 132084</strain>
    </source>
</reference>
<name>A0A938YFJ1_9ACTN</name>
<dbReference type="Gene3D" id="1.10.530.10">
    <property type="match status" value="1"/>
</dbReference>
<protein>
    <submittedName>
        <fullName evidence="7">DUF348 domain-containing protein</fullName>
    </submittedName>
</protein>
<keyword evidence="5" id="KW-1133">Transmembrane helix</keyword>
<dbReference type="Pfam" id="PF06737">
    <property type="entry name" value="Transglycosylas"/>
    <property type="match status" value="1"/>
</dbReference>
<feature type="region of interest" description="Disordered" evidence="4">
    <location>
        <begin position="1"/>
        <end position="24"/>
    </location>
</feature>
<keyword evidence="3" id="KW-0378">Hydrolase</keyword>
<keyword evidence="5" id="KW-0812">Transmembrane</keyword>
<keyword evidence="5" id="KW-0472">Membrane</keyword>